<keyword evidence="2" id="KW-1133">Transmembrane helix</keyword>
<proteinExistence type="predicted"/>
<evidence type="ECO:0000256" key="1">
    <source>
        <dbReference type="SAM" id="MobiDB-lite"/>
    </source>
</evidence>
<organism evidence="3 4">
    <name type="scientific">Didymella glomerata</name>
    <dbReference type="NCBI Taxonomy" id="749621"/>
    <lineage>
        <taxon>Eukaryota</taxon>
        <taxon>Fungi</taxon>
        <taxon>Dikarya</taxon>
        <taxon>Ascomycota</taxon>
        <taxon>Pezizomycotina</taxon>
        <taxon>Dothideomycetes</taxon>
        <taxon>Pleosporomycetidae</taxon>
        <taxon>Pleosporales</taxon>
        <taxon>Pleosporineae</taxon>
        <taxon>Didymellaceae</taxon>
        <taxon>Didymella</taxon>
    </lineage>
</organism>
<evidence type="ECO:0000256" key="2">
    <source>
        <dbReference type="SAM" id="Phobius"/>
    </source>
</evidence>
<dbReference type="Proteomes" id="UP001140562">
    <property type="component" value="Unassembled WGS sequence"/>
</dbReference>
<gene>
    <name evidence="3" type="ORF">N0V87_000361</name>
</gene>
<sequence>MANHAAYEAALLTGEEGSVRHLSPEDRDNQSRKSQQTKIQELLHEFTEVQEFSKQHKDQLEVAINAATLDLIVVGLVMTAWKRGGFHWNQI</sequence>
<evidence type="ECO:0000313" key="4">
    <source>
        <dbReference type="Proteomes" id="UP001140562"/>
    </source>
</evidence>
<protein>
    <submittedName>
        <fullName evidence="3">Uncharacterized protein</fullName>
    </submittedName>
</protein>
<keyword evidence="2" id="KW-0472">Membrane</keyword>
<dbReference type="AlphaFoldDB" id="A0A9W8X818"/>
<name>A0A9W8X818_9PLEO</name>
<feature type="compositionally biased region" description="Basic and acidic residues" evidence="1">
    <location>
        <begin position="17"/>
        <end position="31"/>
    </location>
</feature>
<keyword evidence="2" id="KW-0812">Transmembrane</keyword>
<reference evidence="3" key="1">
    <citation type="submission" date="2022-10" db="EMBL/GenBank/DDBJ databases">
        <title>Tapping the CABI collections for fungal endophytes: first genome assemblies for Collariella, Neodidymelliopsis, Ascochyta clinopodiicola, Didymella pomorum, Didymosphaeria variabile, Neocosmospora piperis and Neocucurbitaria cava.</title>
        <authorList>
            <person name="Hill R."/>
        </authorList>
    </citation>
    <scope>NUCLEOTIDE SEQUENCE</scope>
    <source>
        <strain evidence="3">IMI 360193</strain>
    </source>
</reference>
<accession>A0A9W8X818</accession>
<keyword evidence="4" id="KW-1185">Reference proteome</keyword>
<evidence type="ECO:0000313" key="3">
    <source>
        <dbReference type="EMBL" id="KAJ4343594.1"/>
    </source>
</evidence>
<feature type="transmembrane region" description="Helical" evidence="2">
    <location>
        <begin position="62"/>
        <end position="81"/>
    </location>
</feature>
<comment type="caution">
    <text evidence="3">The sequence shown here is derived from an EMBL/GenBank/DDBJ whole genome shotgun (WGS) entry which is preliminary data.</text>
</comment>
<feature type="region of interest" description="Disordered" evidence="1">
    <location>
        <begin position="15"/>
        <end position="37"/>
    </location>
</feature>
<dbReference type="EMBL" id="JAPEUV010000002">
    <property type="protein sequence ID" value="KAJ4343594.1"/>
    <property type="molecule type" value="Genomic_DNA"/>
</dbReference>